<dbReference type="STRING" id="1088818.A0A2I0AGA5"/>
<reference evidence="1 2" key="1">
    <citation type="journal article" date="2017" name="Nature">
        <title>The Apostasia genome and the evolution of orchids.</title>
        <authorList>
            <person name="Zhang G.Q."/>
            <person name="Liu K.W."/>
            <person name="Li Z."/>
            <person name="Lohaus R."/>
            <person name="Hsiao Y.Y."/>
            <person name="Niu S.C."/>
            <person name="Wang J.Y."/>
            <person name="Lin Y.C."/>
            <person name="Xu Q."/>
            <person name="Chen L.J."/>
            <person name="Yoshida K."/>
            <person name="Fujiwara S."/>
            <person name="Wang Z.W."/>
            <person name="Zhang Y.Q."/>
            <person name="Mitsuda N."/>
            <person name="Wang M."/>
            <person name="Liu G.H."/>
            <person name="Pecoraro L."/>
            <person name="Huang H.X."/>
            <person name="Xiao X.J."/>
            <person name="Lin M."/>
            <person name="Wu X.Y."/>
            <person name="Wu W.L."/>
            <person name="Chen Y.Y."/>
            <person name="Chang S.B."/>
            <person name="Sakamoto S."/>
            <person name="Ohme-Takagi M."/>
            <person name="Yagi M."/>
            <person name="Zeng S.J."/>
            <person name="Shen C.Y."/>
            <person name="Yeh C.M."/>
            <person name="Luo Y.B."/>
            <person name="Tsai W.C."/>
            <person name="Van de Peer Y."/>
            <person name="Liu Z.J."/>
        </authorList>
    </citation>
    <scope>NUCLEOTIDE SEQUENCE [LARGE SCALE GENOMIC DNA]</scope>
    <source>
        <strain evidence="2">cv. Shenzhen</strain>
        <tissue evidence="1">Stem</tissue>
    </source>
</reference>
<sequence>MNSNHPYITFFLSRLCRSPFKSLKSPKNPISSCSAPSISMESPITLKSILGSLLIFSLLVVSSETQSSNSVTVYEMLEKFNFPKGILPEGVQNYSLRTDGGFDVYLSGVCEFKVPGNYLLRYKKKISGKVQFGSLKNLNGVSVKILFLWFGISEVDRSGDDLRFYVGPFSSSFSVSSFGLSPQCRGGFSALQRLILDS</sequence>
<name>A0A2I0AGA5_9ASPA</name>
<dbReference type="AlphaFoldDB" id="A0A2I0AGA5"/>
<evidence type="ECO:0000313" key="2">
    <source>
        <dbReference type="Proteomes" id="UP000236161"/>
    </source>
</evidence>
<dbReference type="EMBL" id="KZ451982">
    <property type="protein sequence ID" value="PKA54567.1"/>
    <property type="molecule type" value="Genomic_DNA"/>
</dbReference>
<dbReference type="InterPro" id="IPR007493">
    <property type="entry name" value="DUF538"/>
</dbReference>
<protein>
    <submittedName>
        <fullName evidence="1">Uncharacterized protein</fullName>
    </submittedName>
</protein>
<dbReference type="SUPFAM" id="SSF141562">
    <property type="entry name" value="At5g01610-like"/>
    <property type="match status" value="1"/>
</dbReference>
<gene>
    <name evidence="1" type="ORF">AXF42_Ash000402</name>
</gene>
<dbReference type="Gene3D" id="2.30.240.10">
    <property type="entry name" value="At5g01610-like"/>
    <property type="match status" value="1"/>
</dbReference>
<dbReference type="PANTHER" id="PTHR31676:SF27">
    <property type="entry name" value="EXPRESSED PROTEIN"/>
    <property type="match status" value="1"/>
</dbReference>
<dbReference type="Pfam" id="PF04398">
    <property type="entry name" value="DUF538"/>
    <property type="match status" value="1"/>
</dbReference>
<accession>A0A2I0AGA5</accession>
<dbReference type="PANTHER" id="PTHR31676">
    <property type="entry name" value="T31J12.3 PROTEIN-RELATED"/>
    <property type="match status" value="1"/>
</dbReference>
<proteinExistence type="predicted"/>
<dbReference type="Proteomes" id="UP000236161">
    <property type="component" value="Unassembled WGS sequence"/>
</dbReference>
<dbReference type="OrthoDB" id="1897482at2759"/>
<keyword evidence="2" id="KW-1185">Reference proteome</keyword>
<dbReference type="InterPro" id="IPR036758">
    <property type="entry name" value="At5g01610-like"/>
</dbReference>
<evidence type="ECO:0000313" key="1">
    <source>
        <dbReference type="EMBL" id="PKA54567.1"/>
    </source>
</evidence>
<organism evidence="1 2">
    <name type="scientific">Apostasia shenzhenica</name>
    <dbReference type="NCBI Taxonomy" id="1088818"/>
    <lineage>
        <taxon>Eukaryota</taxon>
        <taxon>Viridiplantae</taxon>
        <taxon>Streptophyta</taxon>
        <taxon>Embryophyta</taxon>
        <taxon>Tracheophyta</taxon>
        <taxon>Spermatophyta</taxon>
        <taxon>Magnoliopsida</taxon>
        <taxon>Liliopsida</taxon>
        <taxon>Asparagales</taxon>
        <taxon>Orchidaceae</taxon>
        <taxon>Apostasioideae</taxon>
        <taxon>Apostasia</taxon>
    </lineage>
</organism>